<accession>A0A7J0G382</accession>
<dbReference type="AlphaFoldDB" id="A0A7J0G382"/>
<keyword evidence="4" id="KW-0694">RNA-binding</keyword>
<evidence type="ECO:0000313" key="7">
    <source>
        <dbReference type="EMBL" id="GFZ05245.1"/>
    </source>
</evidence>
<keyword evidence="8" id="KW-1185">Reference proteome</keyword>
<organism evidence="7 8">
    <name type="scientific">Actinidia rufa</name>
    <dbReference type="NCBI Taxonomy" id="165716"/>
    <lineage>
        <taxon>Eukaryota</taxon>
        <taxon>Viridiplantae</taxon>
        <taxon>Streptophyta</taxon>
        <taxon>Embryophyta</taxon>
        <taxon>Tracheophyta</taxon>
        <taxon>Spermatophyta</taxon>
        <taxon>Magnoliopsida</taxon>
        <taxon>eudicotyledons</taxon>
        <taxon>Gunneridae</taxon>
        <taxon>Pentapetalae</taxon>
        <taxon>asterids</taxon>
        <taxon>Ericales</taxon>
        <taxon>Actinidiaceae</taxon>
        <taxon>Actinidia</taxon>
    </lineage>
</organism>
<evidence type="ECO:0000256" key="4">
    <source>
        <dbReference type="ARBA" id="ARBA00022884"/>
    </source>
</evidence>
<dbReference type="Proteomes" id="UP000585474">
    <property type="component" value="Unassembled WGS sequence"/>
</dbReference>
<gene>
    <name evidence="7" type="ORF">Acr_17g0008170</name>
</gene>
<name>A0A7J0G382_9ERIC</name>
<dbReference type="GO" id="GO:0008270">
    <property type="term" value="F:zinc ion binding"/>
    <property type="evidence" value="ECO:0007669"/>
    <property type="project" value="UniProtKB-KW"/>
</dbReference>
<evidence type="ECO:0000256" key="6">
    <source>
        <dbReference type="SAM" id="MobiDB-lite"/>
    </source>
</evidence>
<evidence type="ECO:0000256" key="3">
    <source>
        <dbReference type="ARBA" id="ARBA00022833"/>
    </source>
</evidence>
<reference evidence="7 8" key="1">
    <citation type="submission" date="2019-07" db="EMBL/GenBank/DDBJ databases">
        <title>De Novo Assembly of kiwifruit Actinidia rufa.</title>
        <authorList>
            <person name="Sugita-Konishi S."/>
            <person name="Sato K."/>
            <person name="Mori E."/>
            <person name="Abe Y."/>
            <person name="Kisaki G."/>
            <person name="Hamano K."/>
            <person name="Suezawa K."/>
            <person name="Otani M."/>
            <person name="Fukuda T."/>
            <person name="Manabe T."/>
            <person name="Gomi K."/>
            <person name="Tabuchi M."/>
            <person name="Akimitsu K."/>
            <person name="Kataoka I."/>
        </authorList>
    </citation>
    <scope>NUCLEOTIDE SEQUENCE [LARGE SCALE GENOMIC DNA]</scope>
    <source>
        <strain evidence="8">cv. Fuchu</strain>
    </source>
</reference>
<keyword evidence="2" id="KW-0863">Zinc-finger</keyword>
<feature type="region of interest" description="Disordered" evidence="6">
    <location>
        <begin position="45"/>
        <end position="101"/>
    </location>
</feature>
<dbReference type="GO" id="GO:0003723">
    <property type="term" value="F:RNA binding"/>
    <property type="evidence" value="ECO:0007669"/>
    <property type="project" value="UniProtKB-KW"/>
</dbReference>
<dbReference type="GO" id="GO:0003677">
    <property type="term" value="F:DNA binding"/>
    <property type="evidence" value="ECO:0007669"/>
    <property type="project" value="UniProtKB-KW"/>
</dbReference>
<evidence type="ECO:0000313" key="8">
    <source>
        <dbReference type="Proteomes" id="UP000585474"/>
    </source>
</evidence>
<evidence type="ECO:0000256" key="2">
    <source>
        <dbReference type="ARBA" id="ARBA00022771"/>
    </source>
</evidence>
<feature type="compositionally biased region" description="Low complexity" evidence="6">
    <location>
        <begin position="46"/>
        <end position="71"/>
    </location>
</feature>
<dbReference type="EMBL" id="BJWL01000017">
    <property type="protein sequence ID" value="GFZ05245.1"/>
    <property type="molecule type" value="Genomic_DNA"/>
</dbReference>
<dbReference type="PANTHER" id="PTHR24009:SF0">
    <property type="entry name" value="ZINC FINGER CCCH DOMAIN-CONTAINING PROTEIN 18"/>
    <property type="match status" value="1"/>
</dbReference>
<keyword evidence="5" id="KW-0238">DNA-binding</keyword>
<keyword evidence="3" id="KW-0862">Zinc</keyword>
<proteinExistence type="predicted"/>
<evidence type="ECO:0000256" key="5">
    <source>
        <dbReference type="ARBA" id="ARBA00023125"/>
    </source>
</evidence>
<protein>
    <submittedName>
        <fullName evidence="7">Zinc finger (CCCH-type) family protein</fullName>
    </submittedName>
</protein>
<evidence type="ECO:0000256" key="1">
    <source>
        <dbReference type="ARBA" id="ARBA00022723"/>
    </source>
</evidence>
<sequence length="370" mass="40736">MWIRNTSIPSISLQFGRFDTAHAIWDFLVTRYIIVDLAYTALATPSSRGRGSSSGSRGFLASGSQSSGSVSRPNESDCPNNHTRRDTHPQSQSTTATAGVSFSASASPTLIDLSSSSTPPYLMDPSIELFPEDVDVPAVLPDDTLHVAPPTIVYPVESSSTDLAPLVPPPVHLPSDLLVRCSTRFSPSSRHFSSPHTHVTTDLQPVNNLGFVPPTYSDSVANDYNLHNQLQFLSLENNLDTVNSVVSDFASFYNYPEPALGLRTSQRYFHGHLAPETFSQMLNPSSNELTNEDHIFLPRSLEKLELELTELLKSRRGFPILIASLPMLFYEKYGKSLQGEGYLTESQRHGKAGYSLTKFLARLKNGIFLI</sequence>
<comment type="caution">
    <text evidence="7">The sequence shown here is derived from an EMBL/GenBank/DDBJ whole genome shotgun (WGS) entry which is preliminary data.</text>
</comment>
<keyword evidence="1" id="KW-0479">Metal-binding</keyword>
<feature type="compositionally biased region" description="Polar residues" evidence="6">
    <location>
        <begin position="89"/>
        <end position="101"/>
    </location>
</feature>
<dbReference type="PANTHER" id="PTHR24009">
    <property type="entry name" value="RNA-BINDING (RRM/RBD/RNP MOTIFS)"/>
    <property type="match status" value="1"/>
</dbReference>